<organism evidence="4 5">
    <name type="scientific">Kangiella profundi</name>
    <dbReference type="NCBI Taxonomy" id="1561924"/>
    <lineage>
        <taxon>Bacteria</taxon>
        <taxon>Pseudomonadati</taxon>
        <taxon>Pseudomonadota</taxon>
        <taxon>Gammaproteobacteria</taxon>
        <taxon>Kangiellales</taxon>
        <taxon>Kangiellaceae</taxon>
        <taxon>Kangiella</taxon>
    </lineage>
</organism>
<evidence type="ECO:0000313" key="4">
    <source>
        <dbReference type="EMBL" id="AUD78467.1"/>
    </source>
</evidence>
<gene>
    <name evidence="4" type="ORF">CW740_04050</name>
</gene>
<dbReference type="InterPro" id="IPR050595">
    <property type="entry name" value="Bact_response_regulator"/>
</dbReference>
<reference evidence="4 5" key="1">
    <citation type="submission" date="2017-12" db="EMBL/GenBank/DDBJ databases">
        <title>Kangiella profundi FT102 completed genome.</title>
        <authorList>
            <person name="Xu J."/>
            <person name="Wang J."/>
            <person name="Lu Y."/>
        </authorList>
    </citation>
    <scope>NUCLEOTIDE SEQUENCE [LARGE SCALE GENOMIC DNA]</scope>
    <source>
        <strain evidence="4 5">FT102</strain>
    </source>
</reference>
<dbReference type="PANTHER" id="PTHR44591:SF23">
    <property type="entry name" value="CHEY SUBFAMILY"/>
    <property type="match status" value="1"/>
</dbReference>
<dbReference type="KEGG" id="kpd:CW740_04050"/>
<feature type="modified residue" description="4-aspartylphosphate" evidence="2">
    <location>
        <position position="105"/>
    </location>
</feature>
<keyword evidence="5" id="KW-1185">Reference proteome</keyword>
<evidence type="ECO:0000256" key="2">
    <source>
        <dbReference type="PROSITE-ProRule" id="PRU00169"/>
    </source>
</evidence>
<dbReference type="Proteomes" id="UP000232693">
    <property type="component" value="Chromosome"/>
</dbReference>
<dbReference type="Gene3D" id="3.40.50.2300">
    <property type="match status" value="1"/>
</dbReference>
<dbReference type="EMBL" id="CP025120">
    <property type="protein sequence ID" value="AUD78467.1"/>
    <property type="molecule type" value="Genomic_DNA"/>
</dbReference>
<dbReference type="PANTHER" id="PTHR44591">
    <property type="entry name" value="STRESS RESPONSE REGULATOR PROTEIN 1"/>
    <property type="match status" value="1"/>
</dbReference>
<dbReference type="PROSITE" id="PS50110">
    <property type="entry name" value="RESPONSE_REGULATORY"/>
    <property type="match status" value="1"/>
</dbReference>
<feature type="domain" description="Response regulatory" evidence="3">
    <location>
        <begin position="56"/>
        <end position="172"/>
    </location>
</feature>
<dbReference type="RefSeq" id="WP_026309382.1">
    <property type="nucleotide sequence ID" value="NZ_BMGO01000002.1"/>
</dbReference>
<dbReference type="Pfam" id="PF00072">
    <property type="entry name" value="Response_reg"/>
    <property type="match status" value="1"/>
</dbReference>
<keyword evidence="1 2" id="KW-0597">Phosphoprotein</keyword>
<dbReference type="InterPro" id="IPR011006">
    <property type="entry name" value="CheY-like_superfamily"/>
</dbReference>
<dbReference type="SUPFAM" id="SSF52172">
    <property type="entry name" value="CheY-like"/>
    <property type="match status" value="1"/>
</dbReference>
<evidence type="ECO:0000259" key="3">
    <source>
        <dbReference type="PROSITE" id="PS50110"/>
    </source>
</evidence>
<dbReference type="GO" id="GO:0000160">
    <property type="term" value="P:phosphorelay signal transduction system"/>
    <property type="evidence" value="ECO:0007669"/>
    <property type="project" value="InterPro"/>
</dbReference>
<dbReference type="OrthoDB" id="9800897at2"/>
<dbReference type="InterPro" id="IPR001789">
    <property type="entry name" value="Sig_transdc_resp-reg_receiver"/>
</dbReference>
<dbReference type="SMART" id="SM00448">
    <property type="entry name" value="REC"/>
    <property type="match status" value="1"/>
</dbReference>
<dbReference type="AlphaFoldDB" id="A0A2K9AAL2"/>
<protein>
    <submittedName>
        <fullName evidence="4">Response regulator</fullName>
    </submittedName>
</protein>
<evidence type="ECO:0000256" key="1">
    <source>
        <dbReference type="ARBA" id="ARBA00022553"/>
    </source>
</evidence>
<evidence type="ECO:0000313" key="5">
    <source>
        <dbReference type="Proteomes" id="UP000232693"/>
    </source>
</evidence>
<proteinExistence type="predicted"/>
<accession>A0A2K9AAL2</accession>
<sequence length="189" mass="21612">MNIINRLRTLVDHRQIGGLGRSDDSDNQQVLKQAADGSLTVERRTRRRRNAAPGSKILVIDDSKTIQVTLRKMLLQNHYDVYPALDAEKGLEIALREKPDLIFLDIVLPGINGFAALRQLRKDPRTRDIPVIMISGNVQATETYYAERIGADDFMRKPFNRLEVFKRIERLLDEDCVLRRTGFRAKAAV</sequence>
<name>A0A2K9AAL2_9GAMM</name>